<feature type="transmembrane region" description="Helical" evidence="1">
    <location>
        <begin position="92"/>
        <end position="115"/>
    </location>
</feature>
<sequence length="190" mass="21565">MTKKRNFWSIILAIPFILAVLTCFIVNFALEQQFNWSLLVAASCLFGYLALYTLIFGGKHRILLTYLVICILLIPFLYITEYTANLYIPQPIYWVTKLGIPISLAWLAALAVTALLRALTHANAFLTTGCFILAFYFAERYTNNQIDAFTGLNESWRLSDHYPLLYFSAAALFLLIGLITTAANHSHPRQ</sequence>
<gene>
    <name evidence="2" type="ORF">K040078D81_04300</name>
</gene>
<evidence type="ECO:0000313" key="3">
    <source>
        <dbReference type="Proteomes" id="UP001600943"/>
    </source>
</evidence>
<keyword evidence="1" id="KW-0812">Transmembrane</keyword>
<keyword evidence="3" id="KW-1185">Reference proteome</keyword>
<dbReference type="RefSeq" id="WP_095172213.1">
    <property type="nucleotide sequence ID" value="NZ_BAABYW010000001.1"/>
</dbReference>
<keyword evidence="1" id="KW-0472">Membrane</keyword>
<feature type="transmembrane region" description="Helical" evidence="1">
    <location>
        <begin position="36"/>
        <end position="55"/>
    </location>
</feature>
<dbReference type="Proteomes" id="UP001600943">
    <property type="component" value="Unassembled WGS sequence"/>
</dbReference>
<dbReference type="EMBL" id="BAABYW010000001">
    <property type="protein sequence ID" value="GAA6406313.1"/>
    <property type="molecule type" value="Genomic_DNA"/>
</dbReference>
<evidence type="ECO:0000256" key="1">
    <source>
        <dbReference type="SAM" id="Phobius"/>
    </source>
</evidence>
<comment type="caution">
    <text evidence="2">The sequence shown here is derived from an EMBL/GenBank/DDBJ whole genome shotgun (WGS) entry which is preliminary data.</text>
</comment>
<reference evidence="2 3" key="1">
    <citation type="submission" date="2024-04" db="EMBL/GenBank/DDBJ databases">
        <title>Defined microbial consortia suppress multidrug-resistant proinflammatory Enterobacteriaceae via ecological control.</title>
        <authorList>
            <person name="Furuichi M."/>
            <person name="Kawaguchi T."/>
            <person name="Pust M."/>
            <person name="Yasuma K."/>
            <person name="Plichta D."/>
            <person name="Hasegawa N."/>
            <person name="Ohya T."/>
            <person name="Bhattarai S."/>
            <person name="Sasajima S."/>
            <person name="Aoto Y."/>
            <person name="Tuganbaev T."/>
            <person name="Yaginuma M."/>
            <person name="Ueda M."/>
            <person name="Okahashi N."/>
            <person name="Amafuji K."/>
            <person name="Kiridooshi Y."/>
            <person name="Sugita K."/>
            <person name="Strazar M."/>
            <person name="Skelly A."/>
            <person name="Suda W."/>
            <person name="Hattori M."/>
            <person name="Nakamoto N."/>
            <person name="Caballero S."/>
            <person name="Norman J."/>
            <person name="Olle B."/>
            <person name="Tanoue T."/>
            <person name="Arita M."/>
            <person name="Bucci V."/>
            <person name="Atarashi K."/>
            <person name="Xavier R."/>
            <person name="Honda K."/>
        </authorList>
    </citation>
    <scope>NUCLEOTIDE SEQUENCE [LARGE SCALE GENOMIC DNA]</scope>
    <source>
        <strain evidence="3">k04-0078-D8-1</strain>
    </source>
</reference>
<feature type="transmembrane region" description="Helical" evidence="1">
    <location>
        <begin position="7"/>
        <end position="30"/>
    </location>
</feature>
<accession>A0ABQ0B4I1</accession>
<name>A0ABQ0B4I1_9FIRM</name>
<evidence type="ECO:0000313" key="2">
    <source>
        <dbReference type="EMBL" id="GAA6406313.1"/>
    </source>
</evidence>
<feature type="transmembrane region" description="Helical" evidence="1">
    <location>
        <begin position="164"/>
        <end position="183"/>
    </location>
</feature>
<organism evidence="2 3">
    <name type="scientific">Blautia hominis</name>
    <dbReference type="NCBI Taxonomy" id="2025493"/>
    <lineage>
        <taxon>Bacteria</taxon>
        <taxon>Bacillati</taxon>
        <taxon>Bacillota</taxon>
        <taxon>Clostridia</taxon>
        <taxon>Lachnospirales</taxon>
        <taxon>Lachnospiraceae</taxon>
        <taxon>Blautia</taxon>
    </lineage>
</organism>
<protein>
    <submittedName>
        <fullName evidence="2">Uncharacterized protein</fullName>
    </submittedName>
</protein>
<proteinExistence type="predicted"/>
<keyword evidence="1" id="KW-1133">Transmembrane helix</keyword>
<feature type="transmembrane region" description="Helical" evidence="1">
    <location>
        <begin position="122"/>
        <end position="138"/>
    </location>
</feature>
<feature type="transmembrane region" description="Helical" evidence="1">
    <location>
        <begin position="62"/>
        <end position="80"/>
    </location>
</feature>